<evidence type="ECO:0000313" key="2">
    <source>
        <dbReference type="Proteomes" id="UP000828251"/>
    </source>
</evidence>
<gene>
    <name evidence="1" type="ORF">J1N35_037240</name>
</gene>
<evidence type="ECO:0000313" key="1">
    <source>
        <dbReference type="EMBL" id="KAH1046456.1"/>
    </source>
</evidence>
<keyword evidence="2" id="KW-1185">Reference proteome</keyword>
<dbReference type="EMBL" id="JAIQCV010000011">
    <property type="protein sequence ID" value="KAH1046456.1"/>
    <property type="molecule type" value="Genomic_DNA"/>
</dbReference>
<organism evidence="1 2">
    <name type="scientific">Gossypium stocksii</name>
    <dbReference type="NCBI Taxonomy" id="47602"/>
    <lineage>
        <taxon>Eukaryota</taxon>
        <taxon>Viridiplantae</taxon>
        <taxon>Streptophyta</taxon>
        <taxon>Embryophyta</taxon>
        <taxon>Tracheophyta</taxon>
        <taxon>Spermatophyta</taxon>
        <taxon>Magnoliopsida</taxon>
        <taxon>eudicotyledons</taxon>
        <taxon>Gunneridae</taxon>
        <taxon>Pentapetalae</taxon>
        <taxon>rosids</taxon>
        <taxon>malvids</taxon>
        <taxon>Malvales</taxon>
        <taxon>Malvaceae</taxon>
        <taxon>Malvoideae</taxon>
        <taxon>Gossypium</taxon>
    </lineage>
</organism>
<dbReference type="OrthoDB" id="979225at2759"/>
<reference evidence="1 2" key="1">
    <citation type="journal article" date="2021" name="Plant Biotechnol. J.">
        <title>Multi-omics assisted identification of the key and species-specific regulatory components of drought-tolerant mechanisms in Gossypium stocksii.</title>
        <authorList>
            <person name="Yu D."/>
            <person name="Ke L."/>
            <person name="Zhang D."/>
            <person name="Wu Y."/>
            <person name="Sun Y."/>
            <person name="Mei J."/>
            <person name="Sun J."/>
            <person name="Sun Y."/>
        </authorList>
    </citation>
    <scope>NUCLEOTIDE SEQUENCE [LARGE SCALE GENOMIC DNA]</scope>
    <source>
        <strain evidence="2">cv. E1</strain>
        <tissue evidence="1">Leaf</tissue>
    </source>
</reference>
<dbReference type="AlphaFoldDB" id="A0A9D3ZKQ3"/>
<comment type="caution">
    <text evidence="1">The sequence shown here is derived from an EMBL/GenBank/DDBJ whole genome shotgun (WGS) entry which is preliminary data.</text>
</comment>
<sequence>MMCEINTQLSQENKQLKDENVVLIKQVATKEVLLMEELNYMAKIKEELVETKLTIKKFSASSNKIDEILTS</sequence>
<protein>
    <submittedName>
        <fullName evidence="1">Uncharacterized protein</fullName>
    </submittedName>
</protein>
<dbReference type="Proteomes" id="UP000828251">
    <property type="component" value="Unassembled WGS sequence"/>
</dbReference>
<proteinExistence type="predicted"/>
<name>A0A9D3ZKQ3_9ROSI</name>
<accession>A0A9D3ZKQ3</accession>